<evidence type="ECO:0000313" key="2">
    <source>
        <dbReference type="EMBL" id="THU63534.1"/>
    </source>
</evidence>
<feature type="region of interest" description="Disordered" evidence="1">
    <location>
        <begin position="933"/>
        <end position="1002"/>
    </location>
</feature>
<evidence type="ECO:0000313" key="3">
    <source>
        <dbReference type="Proteomes" id="UP000317650"/>
    </source>
</evidence>
<feature type="compositionally biased region" description="Polar residues" evidence="1">
    <location>
        <begin position="504"/>
        <end position="518"/>
    </location>
</feature>
<feature type="compositionally biased region" description="Basic and acidic residues" evidence="1">
    <location>
        <begin position="480"/>
        <end position="502"/>
    </location>
</feature>
<accession>A0A4S8JPT8</accession>
<feature type="compositionally biased region" description="Basic and acidic residues" evidence="1">
    <location>
        <begin position="207"/>
        <end position="274"/>
    </location>
</feature>
<feature type="compositionally biased region" description="Basic residues" evidence="1">
    <location>
        <begin position="1"/>
        <end position="17"/>
    </location>
</feature>
<feature type="compositionally biased region" description="Basic and acidic residues" evidence="1">
    <location>
        <begin position="427"/>
        <end position="452"/>
    </location>
</feature>
<feature type="compositionally biased region" description="Basic and acidic residues" evidence="1">
    <location>
        <begin position="618"/>
        <end position="630"/>
    </location>
</feature>
<dbReference type="Proteomes" id="UP000317650">
    <property type="component" value="Chromosome 1"/>
</dbReference>
<feature type="compositionally biased region" description="Polar residues" evidence="1">
    <location>
        <begin position="577"/>
        <end position="587"/>
    </location>
</feature>
<feature type="compositionally biased region" description="Basic and acidic residues" evidence="1">
    <location>
        <begin position="942"/>
        <end position="973"/>
    </location>
</feature>
<dbReference type="PANTHER" id="PTHR34837:SF1">
    <property type="entry name" value="LOW PROTEIN: ZINC FINGER CCCH DOMAIN PROTEIN"/>
    <property type="match status" value="1"/>
</dbReference>
<organism evidence="2 3">
    <name type="scientific">Musa balbisiana</name>
    <name type="common">Banana</name>
    <dbReference type="NCBI Taxonomy" id="52838"/>
    <lineage>
        <taxon>Eukaryota</taxon>
        <taxon>Viridiplantae</taxon>
        <taxon>Streptophyta</taxon>
        <taxon>Embryophyta</taxon>
        <taxon>Tracheophyta</taxon>
        <taxon>Spermatophyta</taxon>
        <taxon>Magnoliopsida</taxon>
        <taxon>Liliopsida</taxon>
        <taxon>Zingiberales</taxon>
        <taxon>Musaceae</taxon>
        <taxon>Musa</taxon>
    </lineage>
</organism>
<name>A0A4S8JPT8_MUSBA</name>
<feature type="compositionally biased region" description="Basic and acidic residues" evidence="1">
    <location>
        <begin position="549"/>
        <end position="562"/>
    </location>
</feature>
<sequence length="1043" mass="117087">MPRSSRHRSHRSHKHSRDRSDSEEDENPRERRTTEEELAASLGARIPRDLQSEKRRSSHEHAAKELVDTGNGDTSGEKKRKSREEEEVMAADRWNGGAENDHKRTKGEEFGPVELDKYSRSKAADSKGRSSSRHEDSNERDECGGKNESVKGKSDKDSSRRGSTVQYKDGKERDTDKDREAQDSRHHKSDDLGGIKPGSQAVTGTEDIAKKKYTKINERLHSAEAEKGLEKHMKRDDSEDKDKWLDESRDFDEKRQSSRDDLSKIRSYKDEKPAGAKYRGKYRDEDDRDRKHRDDKYQDECISKDYTNDKSDKGHLRDENKHLESHYKKSKLQDTDHDGNSYADDHDTRPKDSKGRKRYSDEKEDHGNLNPRGAKERREVVDKNASTSRTGSRNDKPRSERQHAEKADSSPRYNRLKTSTSSSAYAAKDHNRDVLKVAESAHRESAPEERLRPVRASKGDSLTSSGLRDRSSGTRSGKLTQKDDVESAASKFDKTLKPDHRASPNHSKGRSSSANSGRRFSERSPSKYDRTTRQRLDVEIGQRSSSSKYGDRGESVFDKPILDDMAQTDVCARESTPVGSSSINRSGYLSDRSPNHLHPPPPMRLQIDSPSVLGPYQDDNKAQSSDHKSYNRYKRIGDLGFERGHGNAWKGAPSWPSPVTNGFMPLHHGPPTAGFPPPMSQFSAPPLFGIRPSMDMTHGGVSYHMHDMADRFSGHGQPFGWHNPVDQICHPHMQMWDRSNVMFNNEFHIYARQEWDDNNQLMGSRGWETGSEMCKGENSNNMDTPVPKKEQESTTHSPTDELAQLKCSPKPSSDTLATKSAVEPPQKVISKKTPEPLNVQGDKIANYLSRIDISPDLAGLDLYKRCTSLLGMSDVDFAGSLTAYRFIQSNKDDILVKKSMGSVSKSFFPTAKEVIFKRAMSLYQKQTERVNGKHALSAPVYSEEKQKEPPEASDNKKTHGCADHHCSLEKPPVDDADAANNMKAGNSSIAQESDCPPTVKVQKSDPVSDLAVVYCNGLEASEDLIEECGASPSLAPNSVENTH</sequence>
<gene>
    <name evidence="2" type="ORF">C4D60_Mb01t16800</name>
</gene>
<evidence type="ECO:0000256" key="1">
    <source>
        <dbReference type="SAM" id="MobiDB-lite"/>
    </source>
</evidence>
<reference evidence="2 3" key="1">
    <citation type="journal article" date="2019" name="Nat. Plants">
        <title>Genome sequencing of Musa balbisiana reveals subgenome evolution and function divergence in polyploid bananas.</title>
        <authorList>
            <person name="Yao X."/>
        </authorList>
    </citation>
    <scope>NUCLEOTIDE SEQUENCE [LARGE SCALE GENOMIC DNA]</scope>
    <source>
        <strain evidence="3">cv. DH-PKW</strain>
        <tissue evidence="2">Leaves</tissue>
    </source>
</reference>
<feature type="region of interest" description="Disordered" evidence="1">
    <location>
        <begin position="1"/>
        <end position="630"/>
    </location>
</feature>
<feature type="region of interest" description="Disordered" evidence="1">
    <location>
        <begin position="764"/>
        <end position="825"/>
    </location>
</feature>
<keyword evidence="3" id="KW-1185">Reference proteome</keyword>
<dbReference type="EMBL" id="PYDT01000004">
    <property type="protein sequence ID" value="THU63534.1"/>
    <property type="molecule type" value="Genomic_DNA"/>
</dbReference>
<comment type="caution">
    <text evidence="2">The sequence shown here is derived from an EMBL/GenBank/DDBJ whole genome shotgun (WGS) entry which is preliminary data.</text>
</comment>
<dbReference type="PANTHER" id="PTHR34837">
    <property type="entry name" value="OS05G0595500 PROTEIN"/>
    <property type="match status" value="1"/>
</dbReference>
<feature type="compositionally biased region" description="Basic and acidic residues" evidence="1">
    <location>
        <begin position="392"/>
        <end position="409"/>
    </location>
</feature>
<proteinExistence type="predicted"/>
<feature type="compositionally biased region" description="Basic and acidic residues" evidence="1">
    <location>
        <begin position="281"/>
        <end position="382"/>
    </location>
</feature>
<dbReference type="STRING" id="52838.A0A4S8JPT8"/>
<dbReference type="AlphaFoldDB" id="A0A4S8JPT8"/>
<feature type="compositionally biased region" description="Basic and acidic residues" evidence="1">
    <location>
        <begin position="99"/>
        <end position="160"/>
    </location>
</feature>
<feature type="compositionally biased region" description="Basic and acidic residues" evidence="1">
    <location>
        <begin position="168"/>
        <end position="193"/>
    </location>
</feature>
<feature type="compositionally biased region" description="Basic and acidic residues" evidence="1">
    <location>
        <begin position="519"/>
        <end position="540"/>
    </location>
</feature>
<protein>
    <submittedName>
        <fullName evidence="2">Uncharacterized protein</fullName>
    </submittedName>
</protein>
<feature type="compositionally biased region" description="Basic and acidic residues" evidence="1">
    <location>
        <begin position="46"/>
        <end position="67"/>
    </location>
</feature>